<evidence type="ECO:0000313" key="2">
    <source>
        <dbReference type="WBParaSite" id="ACAC_0000208301-mRNA-1"/>
    </source>
</evidence>
<dbReference type="WBParaSite" id="ACAC_0000208301-mRNA-1">
    <property type="protein sequence ID" value="ACAC_0000208301-mRNA-1"/>
    <property type="gene ID" value="ACAC_0000208301"/>
</dbReference>
<reference evidence="2" key="2">
    <citation type="submission" date="2017-02" db="UniProtKB">
        <authorList>
            <consortium name="WormBaseParasite"/>
        </authorList>
    </citation>
    <scope>IDENTIFICATION</scope>
</reference>
<sequence>MWDKECAEIADKLKAVIARRIRVLQQMETIEECIKLMVDVLLAEMRRSSEIRKMIAAEMRRLSAIQEQIGIPPHEERKAEAG</sequence>
<protein>
    <submittedName>
        <fullName evidence="2">Transposase</fullName>
    </submittedName>
</protein>
<dbReference type="Proteomes" id="UP000035642">
    <property type="component" value="Unassembled WGS sequence"/>
</dbReference>
<organism evidence="1 2">
    <name type="scientific">Angiostrongylus cantonensis</name>
    <name type="common">Rat lungworm</name>
    <dbReference type="NCBI Taxonomy" id="6313"/>
    <lineage>
        <taxon>Eukaryota</taxon>
        <taxon>Metazoa</taxon>
        <taxon>Ecdysozoa</taxon>
        <taxon>Nematoda</taxon>
        <taxon>Chromadorea</taxon>
        <taxon>Rhabditida</taxon>
        <taxon>Rhabditina</taxon>
        <taxon>Rhabditomorpha</taxon>
        <taxon>Strongyloidea</taxon>
        <taxon>Metastrongylidae</taxon>
        <taxon>Angiostrongylus</taxon>
    </lineage>
</organism>
<name>A0A0K0CX36_ANGCA</name>
<dbReference type="AlphaFoldDB" id="A0A0K0CX36"/>
<proteinExistence type="predicted"/>
<evidence type="ECO:0000313" key="1">
    <source>
        <dbReference type="Proteomes" id="UP000035642"/>
    </source>
</evidence>
<keyword evidence="1" id="KW-1185">Reference proteome</keyword>
<accession>A0A0K0CX36</accession>
<reference evidence="1" key="1">
    <citation type="submission" date="2012-09" db="EMBL/GenBank/DDBJ databases">
        <authorList>
            <person name="Martin A.A."/>
        </authorList>
    </citation>
    <scope>NUCLEOTIDE SEQUENCE</scope>
</reference>